<reference evidence="2 3" key="1">
    <citation type="submission" date="2011-05" db="EMBL/GenBank/DDBJ databases">
        <title>Complete sequence of Thioalkalimicrobium cyclicum ALM1.</title>
        <authorList>
            <consortium name="US DOE Joint Genome Institute"/>
            <person name="Lucas S."/>
            <person name="Han J."/>
            <person name="Lapidus A."/>
            <person name="Cheng J.-F."/>
            <person name="Goodwin L."/>
            <person name="Pitluck S."/>
            <person name="Peters L."/>
            <person name="Mikhailova N."/>
            <person name="Davenport K."/>
            <person name="Han C."/>
            <person name="Tapia R."/>
            <person name="Land M."/>
            <person name="Hauser L."/>
            <person name="Kyrpides N."/>
            <person name="Ivanova N."/>
            <person name="Pagani I."/>
            <person name="Kappler U."/>
            <person name="Woyke T."/>
        </authorList>
    </citation>
    <scope>NUCLEOTIDE SEQUENCE [LARGE SCALE GENOMIC DNA]</scope>
    <source>
        <strain evidence="3">DSM 14477 / JCM 11371 / ALM1</strain>
    </source>
</reference>
<dbReference type="InterPro" id="IPR018692">
    <property type="entry name" value="DUF2189"/>
</dbReference>
<organism evidence="2 3">
    <name type="scientific">Thiomicrospira cyclica (strain DSM 14477 / JCM 11371 / ALM1)</name>
    <name type="common">Thioalkalimicrobium cyclicum</name>
    <dbReference type="NCBI Taxonomy" id="717773"/>
    <lineage>
        <taxon>Bacteria</taxon>
        <taxon>Pseudomonadati</taxon>
        <taxon>Pseudomonadota</taxon>
        <taxon>Gammaproteobacteria</taxon>
        <taxon>Thiotrichales</taxon>
        <taxon>Piscirickettsiaceae</taxon>
        <taxon>Thiomicrospira</taxon>
    </lineage>
</organism>
<feature type="transmembrane region" description="Helical" evidence="1">
    <location>
        <begin position="180"/>
        <end position="207"/>
    </location>
</feature>
<dbReference type="RefSeq" id="WP_013834916.1">
    <property type="nucleotide sequence ID" value="NC_015581.1"/>
</dbReference>
<dbReference type="AlphaFoldDB" id="F6DAP2"/>
<keyword evidence="1" id="KW-0472">Membrane</keyword>
<proteinExistence type="predicted"/>
<gene>
    <name evidence="2" type="ordered locus">Thicy_0359</name>
</gene>
<accession>F6DAP2</accession>
<sequence length="281" mass="30599">MSGHTQTYGHLSTDEHVHDHVTEQGEHIISTDAKVSDIGRWLKRGWQDMAEMPGISFFYGAIMALSVVLVYFSFRNNPIHMFTIATVFVMLSPFLATGLYYAAKQLEEGNKPKLLDSMVSWKSNAGDIGFYAAVLGVITAAWAIFTPLLAAIVAQSHGLLIVDPSLGLMGFVLSEAGVKFMAYFVVLAVALTAFVFTISVVTIPLLMKDKNIGAVQAMILSFQISMENKFVMAVWASVIAVLIAIAIFSLGLGMLIVMPLLGYASWHAFTDLVKIVPASQE</sequence>
<keyword evidence="1" id="KW-1133">Transmembrane helix</keyword>
<evidence type="ECO:0000256" key="1">
    <source>
        <dbReference type="SAM" id="Phobius"/>
    </source>
</evidence>
<dbReference type="STRING" id="717773.Thicy_0359"/>
<evidence type="ECO:0000313" key="3">
    <source>
        <dbReference type="Proteomes" id="UP000009232"/>
    </source>
</evidence>
<dbReference type="HOGENOM" id="CLU_067791_0_0_6"/>
<dbReference type="Pfam" id="PF09955">
    <property type="entry name" value="DUF2189"/>
    <property type="match status" value="1"/>
</dbReference>
<dbReference type="Proteomes" id="UP000009232">
    <property type="component" value="Chromosome"/>
</dbReference>
<name>F6DAP2_THICA</name>
<feature type="transmembrane region" description="Helical" evidence="1">
    <location>
        <begin position="228"/>
        <end position="261"/>
    </location>
</feature>
<protein>
    <recommendedName>
        <fullName evidence="4">Integral membrane protein</fullName>
    </recommendedName>
</protein>
<feature type="transmembrane region" description="Helical" evidence="1">
    <location>
        <begin position="157"/>
        <end position="174"/>
    </location>
</feature>
<evidence type="ECO:0000313" key="2">
    <source>
        <dbReference type="EMBL" id="AEG31135.1"/>
    </source>
</evidence>
<evidence type="ECO:0008006" key="4">
    <source>
        <dbReference type="Google" id="ProtNLM"/>
    </source>
</evidence>
<dbReference type="eggNOG" id="COG5473">
    <property type="taxonomic scope" value="Bacteria"/>
</dbReference>
<feature type="transmembrane region" description="Helical" evidence="1">
    <location>
        <begin position="128"/>
        <end position="150"/>
    </location>
</feature>
<keyword evidence="3" id="KW-1185">Reference proteome</keyword>
<feature type="transmembrane region" description="Helical" evidence="1">
    <location>
        <begin position="55"/>
        <end position="74"/>
    </location>
</feature>
<feature type="transmembrane region" description="Helical" evidence="1">
    <location>
        <begin position="81"/>
        <end position="103"/>
    </location>
</feature>
<dbReference type="KEGG" id="tcy:Thicy_0359"/>
<keyword evidence="1" id="KW-0812">Transmembrane</keyword>
<dbReference type="EMBL" id="CP002776">
    <property type="protein sequence ID" value="AEG31135.1"/>
    <property type="molecule type" value="Genomic_DNA"/>
</dbReference>
<dbReference type="OrthoDB" id="5621705at2"/>